<proteinExistence type="inferred from homology"/>
<evidence type="ECO:0000256" key="2">
    <source>
        <dbReference type="ARBA" id="ARBA00023315"/>
    </source>
</evidence>
<protein>
    <submittedName>
        <fullName evidence="5">Acetyltransferase, GNAT family</fullName>
    </submittedName>
</protein>
<dbReference type="InterPro" id="IPR016181">
    <property type="entry name" value="Acyl_CoA_acyltransferase"/>
</dbReference>
<organism evidence="5 6">
    <name type="scientific">Aeromicrobium marinum DSM 15272</name>
    <dbReference type="NCBI Taxonomy" id="585531"/>
    <lineage>
        <taxon>Bacteria</taxon>
        <taxon>Bacillati</taxon>
        <taxon>Actinomycetota</taxon>
        <taxon>Actinomycetes</taxon>
        <taxon>Propionibacteriales</taxon>
        <taxon>Nocardioidaceae</taxon>
        <taxon>Aeromicrobium</taxon>
    </lineage>
</organism>
<dbReference type="RefSeq" id="WP_007076875.1">
    <property type="nucleotide sequence ID" value="NZ_CM001024.1"/>
</dbReference>
<dbReference type="EMBL" id="ACLF03000006">
    <property type="protein sequence ID" value="EFQ82574.1"/>
    <property type="molecule type" value="Genomic_DNA"/>
</dbReference>
<accession>E2SDJ7</accession>
<keyword evidence="1" id="KW-0808">Transferase</keyword>
<dbReference type="OrthoDB" id="5242221at2"/>
<comment type="caution">
    <text evidence="5">The sequence shown here is derived from an EMBL/GenBank/DDBJ whole genome shotgun (WGS) entry which is preliminary data.</text>
</comment>
<feature type="domain" description="N-acetyltransferase" evidence="4">
    <location>
        <begin position="14"/>
        <end position="183"/>
    </location>
</feature>
<keyword evidence="6" id="KW-1185">Reference proteome</keyword>
<evidence type="ECO:0000256" key="3">
    <source>
        <dbReference type="ARBA" id="ARBA00038502"/>
    </source>
</evidence>
<sequence length="195" mass="21565">MSRSWPVTLESGRVGVRPLRRRDATAWARLRADSAAWLTPWEATLPPEGGRPATSYVAMASIMLRRARRGDAMPFVVTWDGRMVGQVTVNGITWGSARSASIGYWIGRGHAGQGIIPTAVALVCDHLFLTAGIHRIDIAVRPENDPSLAVVRKLGFDDVGLARRYLHIDGRWCDHRLFQLVREDVGTTVLARLTD</sequence>
<evidence type="ECO:0000313" key="5">
    <source>
        <dbReference type="EMBL" id="EFQ82574.1"/>
    </source>
</evidence>
<evidence type="ECO:0000256" key="1">
    <source>
        <dbReference type="ARBA" id="ARBA00022679"/>
    </source>
</evidence>
<dbReference type="PROSITE" id="PS51186">
    <property type="entry name" value="GNAT"/>
    <property type="match status" value="1"/>
</dbReference>
<dbReference type="STRING" id="585531.HMPREF0063_11783"/>
<dbReference type="eggNOG" id="COG1670">
    <property type="taxonomic scope" value="Bacteria"/>
</dbReference>
<gene>
    <name evidence="5" type="ORF">HMPREF0063_11783</name>
</gene>
<dbReference type="SUPFAM" id="SSF55729">
    <property type="entry name" value="Acyl-CoA N-acyltransferases (Nat)"/>
    <property type="match status" value="1"/>
</dbReference>
<name>E2SDJ7_9ACTN</name>
<evidence type="ECO:0000259" key="4">
    <source>
        <dbReference type="PROSITE" id="PS51186"/>
    </source>
</evidence>
<dbReference type="PANTHER" id="PTHR43792:SF8">
    <property type="entry name" value="[RIBOSOMAL PROTEIN US5]-ALANINE N-ACETYLTRANSFERASE"/>
    <property type="match status" value="1"/>
</dbReference>
<dbReference type="InterPro" id="IPR000182">
    <property type="entry name" value="GNAT_dom"/>
</dbReference>
<comment type="similarity">
    <text evidence="3">Belongs to the acetyltransferase family. RimJ subfamily.</text>
</comment>
<dbReference type="Pfam" id="PF13302">
    <property type="entry name" value="Acetyltransf_3"/>
    <property type="match status" value="1"/>
</dbReference>
<dbReference type="GO" id="GO:0005737">
    <property type="term" value="C:cytoplasm"/>
    <property type="evidence" value="ECO:0007669"/>
    <property type="project" value="TreeGrafter"/>
</dbReference>
<dbReference type="HOGENOM" id="CLU_013985_40_0_11"/>
<evidence type="ECO:0000313" key="6">
    <source>
        <dbReference type="Proteomes" id="UP000003111"/>
    </source>
</evidence>
<dbReference type="InterPro" id="IPR051531">
    <property type="entry name" value="N-acetyltransferase"/>
</dbReference>
<reference evidence="5" key="1">
    <citation type="submission" date="2010-08" db="EMBL/GenBank/DDBJ databases">
        <authorList>
            <person name="Muzny D."/>
            <person name="Qin X."/>
            <person name="Buhay C."/>
            <person name="Dugan-Rocha S."/>
            <person name="Ding Y."/>
            <person name="Chen G."/>
            <person name="Hawes A."/>
            <person name="Holder M."/>
            <person name="Jhangiani S."/>
            <person name="Johnson A."/>
            <person name="Khan Z."/>
            <person name="Li Z."/>
            <person name="Liu W."/>
            <person name="Liu X."/>
            <person name="Perez L."/>
            <person name="Shen H."/>
            <person name="Wang Q."/>
            <person name="Watt J."/>
            <person name="Xi L."/>
            <person name="Xin Y."/>
            <person name="Zhou J."/>
            <person name="Deng J."/>
            <person name="Jiang H."/>
            <person name="Liu Y."/>
            <person name="Qu J."/>
            <person name="Song X.-Z."/>
            <person name="Zhang L."/>
            <person name="Villasana D."/>
            <person name="Johnson A."/>
            <person name="Liu J."/>
            <person name="Liyanage D."/>
            <person name="Lorensuhewa L."/>
            <person name="Robinson T."/>
            <person name="Song A."/>
            <person name="Song B.-B."/>
            <person name="Dinh H."/>
            <person name="Thornton R."/>
            <person name="Coyle M."/>
            <person name="Francisco L."/>
            <person name="Jackson L."/>
            <person name="Javaid M."/>
            <person name="Korchina V."/>
            <person name="Kovar C."/>
            <person name="Mata R."/>
            <person name="Mathew T."/>
            <person name="Ngo R."/>
            <person name="Nguyen L."/>
            <person name="Nguyen N."/>
            <person name="Okwuonu G."/>
            <person name="Ongeri F."/>
            <person name="Pham C."/>
            <person name="Simmons D."/>
            <person name="Wilczek-Boney K."/>
            <person name="Hale W."/>
            <person name="Jakkamsetti A."/>
            <person name="Pham P."/>
            <person name="Ruth R."/>
            <person name="San Lucas F."/>
            <person name="Warren J."/>
            <person name="Zhang J."/>
            <person name="Zhao Z."/>
            <person name="Zhou C."/>
            <person name="Zhu D."/>
            <person name="Lee S."/>
            <person name="Bess C."/>
            <person name="Blankenburg K."/>
            <person name="Forbes L."/>
            <person name="Fu Q."/>
            <person name="Gubbala S."/>
            <person name="Hirani K."/>
            <person name="Jayaseelan J.C."/>
            <person name="Lara F."/>
            <person name="Munidasa M."/>
            <person name="Palculict T."/>
            <person name="Patil S."/>
            <person name="Pu L.-L."/>
            <person name="Saada N."/>
            <person name="Tang L."/>
            <person name="Weissenberger G."/>
            <person name="Zhu Y."/>
            <person name="Hemphill L."/>
            <person name="Shang Y."/>
            <person name="Youmans B."/>
            <person name="Ayvaz T."/>
            <person name="Ross M."/>
            <person name="Santibanez J."/>
            <person name="Aqrawi P."/>
            <person name="Gross S."/>
            <person name="Joshi V."/>
            <person name="Fowler G."/>
            <person name="Nazareth L."/>
            <person name="Reid J."/>
            <person name="Worley K."/>
            <person name="Petrosino J."/>
            <person name="Highlander S."/>
            <person name="Gibbs R."/>
        </authorList>
    </citation>
    <scope>NUCLEOTIDE SEQUENCE [LARGE SCALE GENOMIC DNA]</scope>
    <source>
        <strain evidence="5">DSM 15272</strain>
    </source>
</reference>
<dbReference type="Proteomes" id="UP000003111">
    <property type="component" value="Unassembled WGS sequence"/>
</dbReference>
<dbReference type="GO" id="GO:0008999">
    <property type="term" value="F:protein-N-terminal-alanine acetyltransferase activity"/>
    <property type="evidence" value="ECO:0007669"/>
    <property type="project" value="TreeGrafter"/>
</dbReference>
<dbReference type="Gene3D" id="3.40.630.30">
    <property type="match status" value="1"/>
</dbReference>
<dbReference type="AlphaFoldDB" id="E2SDJ7"/>
<keyword evidence="2" id="KW-0012">Acyltransferase</keyword>
<dbReference type="PANTHER" id="PTHR43792">
    <property type="entry name" value="GNAT FAMILY, PUTATIVE (AFU_ORTHOLOGUE AFUA_3G00765)-RELATED-RELATED"/>
    <property type="match status" value="1"/>
</dbReference>